<accession>A0A4Q4L6A9</accession>
<sequence length="96" mass="10777">MQIQVINDQDRDIAIAEIRRLNAVMAQFGEESRTVFAEAYALCGLVDALEVRASRGHREILVLDCTAAQIRAVLEWQTLDQVGKFEGLVIHLVRKA</sequence>
<comment type="caution">
    <text evidence="1">The sequence shown here is derived from an EMBL/GenBank/DDBJ whole genome shotgun (WGS) entry which is preliminary data.</text>
</comment>
<dbReference type="Proteomes" id="UP000291107">
    <property type="component" value="Unassembled WGS sequence"/>
</dbReference>
<gene>
    <name evidence="1" type="ORF">EVS84_10145</name>
</gene>
<name>A0A4Q4L6A9_9PSED</name>
<organism evidence="1 2">
    <name type="scientific">Pseudomonas koreensis</name>
    <dbReference type="NCBI Taxonomy" id="198620"/>
    <lineage>
        <taxon>Bacteria</taxon>
        <taxon>Pseudomonadati</taxon>
        <taxon>Pseudomonadota</taxon>
        <taxon>Gammaproteobacteria</taxon>
        <taxon>Pseudomonadales</taxon>
        <taxon>Pseudomonadaceae</taxon>
        <taxon>Pseudomonas</taxon>
    </lineage>
</organism>
<reference evidence="1 2" key="1">
    <citation type="submission" date="2019-02" db="EMBL/GenBank/DDBJ databases">
        <title>Genome of Pseudomonas korensis isolated from heavy metal contaminated environment.</title>
        <authorList>
            <person name="Ayangbenro A.S."/>
            <person name="Babalola O."/>
        </authorList>
    </citation>
    <scope>NUCLEOTIDE SEQUENCE [LARGE SCALE GENOMIC DNA]</scope>
    <source>
        <strain evidence="1 2">AB36</strain>
    </source>
</reference>
<dbReference type="AlphaFoldDB" id="A0A4Q4L6A9"/>
<evidence type="ECO:0000313" key="1">
    <source>
        <dbReference type="EMBL" id="RYM42790.1"/>
    </source>
</evidence>
<dbReference type="EMBL" id="SEUB01000003">
    <property type="protein sequence ID" value="RYM42790.1"/>
    <property type="molecule type" value="Genomic_DNA"/>
</dbReference>
<proteinExistence type="predicted"/>
<protein>
    <submittedName>
        <fullName evidence="1">Uncharacterized protein</fullName>
    </submittedName>
</protein>
<dbReference type="RefSeq" id="WP_129998325.1">
    <property type="nucleotide sequence ID" value="NZ_SEUB01000003.1"/>
</dbReference>
<evidence type="ECO:0000313" key="2">
    <source>
        <dbReference type="Proteomes" id="UP000291107"/>
    </source>
</evidence>